<keyword evidence="1" id="KW-0418">Kinase</keyword>
<organism evidence="1 2">
    <name type="scientific">Spiromyces aspiralis</name>
    <dbReference type="NCBI Taxonomy" id="68401"/>
    <lineage>
        <taxon>Eukaryota</taxon>
        <taxon>Fungi</taxon>
        <taxon>Fungi incertae sedis</taxon>
        <taxon>Zoopagomycota</taxon>
        <taxon>Kickxellomycotina</taxon>
        <taxon>Kickxellomycetes</taxon>
        <taxon>Kickxellales</taxon>
        <taxon>Kickxellaceae</taxon>
        <taxon>Spiromyces</taxon>
    </lineage>
</organism>
<keyword evidence="1" id="KW-0808">Transferase</keyword>
<reference evidence="1" key="1">
    <citation type="submission" date="2022-06" db="EMBL/GenBank/DDBJ databases">
        <title>Phylogenomic reconstructions and comparative analyses of Kickxellomycotina fungi.</title>
        <authorList>
            <person name="Reynolds N.K."/>
            <person name="Stajich J.E."/>
            <person name="Barry K."/>
            <person name="Grigoriev I.V."/>
            <person name="Crous P."/>
            <person name="Smith M.E."/>
        </authorList>
    </citation>
    <scope>NUCLEOTIDE SEQUENCE</scope>
    <source>
        <strain evidence="1">RSA 2271</strain>
    </source>
</reference>
<accession>A0ACC1HSP9</accession>
<feature type="non-terminal residue" evidence="1">
    <location>
        <position position="229"/>
    </location>
</feature>
<evidence type="ECO:0000313" key="2">
    <source>
        <dbReference type="Proteomes" id="UP001145114"/>
    </source>
</evidence>
<name>A0ACC1HSP9_9FUNG</name>
<keyword evidence="2" id="KW-1185">Reference proteome</keyword>
<comment type="caution">
    <text evidence="1">The sequence shown here is derived from an EMBL/GenBank/DDBJ whole genome shotgun (WGS) entry which is preliminary data.</text>
</comment>
<dbReference type="EMBL" id="JAMZIH010001514">
    <property type="protein sequence ID" value="KAJ1678128.1"/>
    <property type="molecule type" value="Genomic_DNA"/>
</dbReference>
<protein>
    <submittedName>
        <fullName evidence="1">Serine/threonine-protein kinase</fullName>
        <ecNumber evidence="1">2.7.11.1</ecNumber>
    </submittedName>
</protein>
<dbReference type="Proteomes" id="UP001145114">
    <property type="component" value="Unassembled WGS sequence"/>
</dbReference>
<sequence length="229" mass="26520">MGQANSHGLVAYADYQPPLTAGVSTLGAEIGESLQYDKTLRSTRFMKTIRCFHPREGLLVVRIFTKPTYMKLRLHLDPYIRRIKEQHSLVHDLENILSYPSVIETDRAVFLVRQYAQHNLYDRISTRPFLSDIEKKWIAFQILVGLRESHAVGACHGSIRTENVLLTSWNWVYLTDYAPYKPTYLPADDPAIFSYYFDTSMRRVCYVAPERFYDPDSPTARMLANKDDS</sequence>
<evidence type="ECO:0000313" key="1">
    <source>
        <dbReference type="EMBL" id="KAJ1678128.1"/>
    </source>
</evidence>
<gene>
    <name evidence="1" type="primary">VPS15_2</name>
    <name evidence="1" type="ORF">EV182_004716</name>
</gene>
<dbReference type="EC" id="2.7.11.1" evidence="1"/>
<proteinExistence type="predicted"/>